<dbReference type="EMBL" id="CM042882">
    <property type="protein sequence ID" value="KAI4380530.1"/>
    <property type="molecule type" value="Genomic_DNA"/>
</dbReference>
<evidence type="ECO:0000313" key="2">
    <source>
        <dbReference type="Proteomes" id="UP001057402"/>
    </source>
</evidence>
<reference evidence="2" key="1">
    <citation type="journal article" date="2023" name="Front. Plant Sci.">
        <title>Chromosomal-level genome assembly of Melastoma candidum provides insights into trichome evolution.</title>
        <authorList>
            <person name="Zhong Y."/>
            <person name="Wu W."/>
            <person name="Sun C."/>
            <person name="Zou P."/>
            <person name="Liu Y."/>
            <person name="Dai S."/>
            <person name="Zhou R."/>
        </authorList>
    </citation>
    <scope>NUCLEOTIDE SEQUENCE [LARGE SCALE GENOMIC DNA]</scope>
</reference>
<accession>A0ACB9RNR7</accession>
<comment type="caution">
    <text evidence="1">The sequence shown here is derived from an EMBL/GenBank/DDBJ whole genome shotgun (WGS) entry which is preliminary data.</text>
</comment>
<name>A0ACB9RNR7_9MYRT</name>
<evidence type="ECO:0000313" key="1">
    <source>
        <dbReference type="EMBL" id="KAI4380530.1"/>
    </source>
</evidence>
<gene>
    <name evidence="1" type="ORF">MLD38_006708</name>
</gene>
<proteinExistence type="predicted"/>
<sequence>MLTLSSGGVSSNSKKCSPEQPLLNLRPVEYGKLYFSRSGYSFLLSSRVLPQQWSIFYLFFPRQEDWDVAETLIQEMRCNPHCELNYQVCNAPISACSKNGRVEMGMKWFRMMLESEIEPNVATLCQGWKVEDGEFLFCKLRKMGIKCYSAYSTMIMIYIRMKLFNRSEEVIGIMREDNVMLTLETWLVMLNAYSQLGKLDVAKKISVKMKEAGVSLNIVAYNTLITRYGMVSNMEAAQRIFHNLRTLD</sequence>
<dbReference type="Proteomes" id="UP001057402">
    <property type="component" value="Chromosome 3"/>
</dbReference>
<keyword evidence="2" id="KW-1185">Reference proteome</keyword>
<protein>
    <submittedName>
        <fullName evidence="1">Uncharacterized protein</fullName>
    </submittedName>
</protein>
<organism evidence="1 2">
    <name type="scientific">Melastoma candidum</name>
    <dbReference type="NCBI Taxonomy" id="119954"/>
    <lineage>
        <taxon>Eukaryota</taxon>
        <taxon>Viridiplantae</taxon>
        <taxon>Streptophyta</taxon>
        <taxon>Embryophyta</taxon>
        <taxon>Tracheophyta</taxon>
        <taxon>Spermatophyta</taxon>
        <taxon>Magnoliopsida</taxon>
        <taxon>eudicotyledons</taxon>
        <taxon>Gunneridae</taxon>
        <taxon>Pentapetalae</taxon>
        <taxon>rosids</taxon>
        <taxon>malvids</taxon>
        <taxon>Myrtales</taxon>
        <taxon>Melastomataceae</taxon>
        <taxon>Melastomatoideae</taxon>
        <taxon>Melastomateae</taxon>
        <taxon>Melastoma</taxon>
    </lineage>
</organism>